<evidence type="ECO:0000256" key="1">
    <source>
        <dbReference type="ARBA" id="ARBA00023002"/>
    </source>
</evidence>
<feature type="transmembrane region" description="Helical" evidence="3">
    <location>
        <begin position="12"/>
        <end position="33"/>
    </location>
</feature>
<evidence type="ECO:0000259" key="4">
    <source>
        <dbReference type="Pfam" id="PF01370"/>
    </source>
</evidence>
<evidence type="ECO:0000256" key="3">
    <source>
        <dbReference type="SAM" id="Phobius"/>
    </source>
</evidence>
<sequence>MSTTNYSISSDLWVLVTGANGFIATHVIEAFLVQGYKVRGTVRSEKPWVDEYFKGKYGPANFETVIVPKLEEDGALDGCLADVGGVVHVACNMSWSADPQSLIPEVVTATLNVLSAAARVRSVQRVVLTSSVVTARSRCPGTGEITDYTVNENKWNDAAGAAAWDPTTPDHMKPGVVYTAAKVEAERGAWKWIAEHNPPFVLNTVLPNVNFGKILFPGKQGTSMAVTRLLLDGNDVATKIMPAQWYVDVEDTARLHVIGLLDPDVQSERLFACAGPYTWTQVLNIMRKLRPDCSAIPDIQEEKNIRPFEVVPSKRAEKLIQAFYHRPGWTSLEESLARGVSD</sequence>
<dbReference type="AlphaFoldDB" id="A0A5N7AJ33"/>
<keyword evidence="3" id="KW-0812">Transmembrane</keyword>
<protein>
    <submittedName>
        <fullName evidence="5">NAD(P)-binding protein</fullName>
    </submittedName>
</protein>
<dbReference type="InterPro" id="IPR001509">
    <property type="entry name" value="Epimerase_deHydtase"/>
</dbReference>
<dbReference type="GO" id="GO:0016616">
    <property type="term" value="F:oxidoreductase activity, acting on the CH-OH group of donors, NAD or NADP as acceptor"/>
    <property type="evidence" value="ECO:0007669"/>
    <property type="project" value="TreeGrafter"/>
</dbReference>
<dbReference type="RefSeq" id="XP_031932100.1">
    <property type="nucleotide sequence ID" value="XM_032071791.1"/>
</dbReference>
<name>A0A5N7AJ33_9EURO</name>
<evidence type="ECO:0000313" key="5">
    <source>
        <dbReference type="EMBL" id="KAE8369019.1"/>
    </source>
</evidence>
<gene>
    <name evidence="5" type="ORF">BDV27DRAFT_153473</name>
</gene>
<evidence type="ECO:0000313" key="6">
    <source>
        <dbReference type="Proteomes" id="UP000326268"/>
    </source>
</evidence>
<dbReference type="Proteomes" id="UP000326268">
    <property type="component" value="Unassembled WGS sequence"/>
</dbReference>
<organism evidence="5 6">
    <name type="scientific">Aspergillus caelatus</name>
    <dbReference type="NCBI Taxonomy" id="61420"/>
    <lineage>
        <taxon>Eukaryota</taxon>
        <taxon>Fungi</taxon>
        <taxon>Dikarya</taxon>
        <taxon>Ascomycota</taxon>
        <taxon>Pezizomycotina</taxon>
        <taxon>Eurotiomycetes</taxon>
        <taxon>Eurotiomycetidae</taxon>
        <taxon>Eurotiales</taxon>
        <taxon>Aspergillaceae</taxon>
        <taxon>Aspergillus</taxon>
        <taxon>Aspergillus subgen. Circumdati</taxon>
    </lineage>
</organism>
<dbReference type="GeneID" id="43656237"/>
<keyword evidence="6" id="KW-1185">Reference proteome</keyword>
<feature type="domain" description="NAD-dependent epimerase/dehydratase" evidence="4">
    <location>
        <begin position="14"/>
        <end position="259"/>
    </location>
</feature>
<dbReference type="Gene3D" id="3.40.50.720">
    <property type="entry name" value="NAD(P)-binding Rossmann-like Domain"/>
    <property type="match status" value="1"/>
</dbReference>
<keyword evidence="1" id="KW-0560">Oxidoreductase</keyword>
<proteinExistence type="inferred from homology"/>
<dbReference type="SUPFAM" id="SSF51735">
    <property type="entry name" value="NAD(P)-binding Rossmann-fold domains"/>
    <property type="match status" value="1"/>
</dbReference>
<dbReference type="InterPro" id="IPR036291">
    <property type="entry name" value="NAD(P)-bd_dom_sf"/>
</dbReference>
<accession>A0A5N7AJ33</accession>
<dbReference type="OrthoDB" id="2735536at2759"/>
<comment type="similarity">
    <text evidence="2">Belongs to the NAD(P)-dependent epimerase/dehydratase family. Dihydroflavonol-4-reductase subfamily.</text>
</comment>
<dbReference type="PANTHER" id="PTHR10366:SF562">
    <property type="entry name" value="ALDEHYDE REDUCTASE II (AFU_ORTHOLOGUE AFUA_1G11360)"/>
    <property type="match status" value="1"/>
</dbReference>
<dbReference type="Pfam" id="PF01370">
    <property type="entry name" value="Epimerase"/>
    <property type="match status" value="1"/>
</dbReference>
<keyword evidence="3" id="KW-0472">Membrane</keyword>
<keyword evidence="3" id="KW-1133">Transmembrane helix</keyword>
<dbReference type="InterPro" id="IPR050425">
    <property type="entry name" value="NAD(P)_dehydrat-like"/>
</dbReference>
<dbReference type="EMBL" id="ML737578">
    <property type="protein sequence ID" value="KAE8369019.1"/>
    <property type="molecule type" value="Genomic_DNA"/>
</dbReference>
<evidence type="ECO:0000256" key="2">
    <source>
        <dbReference type="ARBA" id="ARBA00023445"/>
    </source>
</evidence>
<reference evidence="5 6" key="1">
    <citation type="submission" date="2019-04" db="EMBL/GenBank/DDBJ databases">
        <title>Friends and foes A comparative genomics studyof 23 Aspergillus species from section Flavi.</title>
        <authorList>
            <consortium name="DOE Joint Genome Institute"/>
            <person name="Kjaerbolling I."/>
            <person name="Vesth T."/>
            <person name="Frisvad J.C."/>
            <person name="Nybo J.L."/>
            <person name="Theobald S."/>
            <person name="Kildgaard S."/>
            <person name="Isbrandt T."/>
            <person name="Kuo A."/>
            <person name="Sato A."/>
            <person name="Lyhne E.K."/>
            <person name="Kogle M.E."/>
            <person name="Wiebenga A."/>
            <person name="Kun R.S."/>
            <person name="Lubbers R.J."/>
            <person name="Makela M.R."/>
            <person name="Barry K."/>
            <person name="Chovatia M."/>
            <person name="Clum A."/>
            <person name="Daum C."/>
            <person name="Haridas S."/>
            <person name="He G."/>
            <person name="LaButti K."/>
            <person name="Lipzen A."/>
            <person name="Mondo S."/>
            <person name="Riley R."/>
            <person name="Salamov A."/>
            <person name="Simmons B.A."/>
            <person name="Magnuson J.K."/>
            <person name="Henrissat B."/>
            <person name="Mortensen U.H."/>
            <person name="Larsen T.O."/>
            <person name="Devries R.P."/>
            <person name="Grigoriev I.V."/>
            <person name="Machida M."/>
            <person name="Baker S.E."/>
            <person name="Andersen M.R."/>
        </authorList>
    </citation>
    <scope>NUCLEOTIDE SEQUENCE [LARGE SCALE GENOMIC DNA]</scope>
    <source>
        <strain evidence="5 6">CBS 763.97</strain>
    </source>
</reference>
<dbReference type="PANTHER" id="PTHR10366">
    <property type="entry name" value="NAD DEPENDENT EPIMERASE/DEHYDRATASE"/>
    <property type="match status" value="1"/>
</dbReference>